<evidence type="ECO:0000313" key="8">
    <source>
        <dbReference type="Proteomes" id="UP001500390"/>
    </source>
</evidence>
<comment type="caution">
    <text evidence="7">The sequence shown here is derived from an EMBL/GenBank/DDBJ whole genome shotgun (WGS) entry which is preliminary data.</text>
</comment>
<organism evidence="7 8">
    <name type="scientific">Ornithinibacter aureus</name>
    <dbReference type="NCBI Taxonomy" id="622664"/>
    <lineage>
        <taxon>Bacteria</taxon>
        <taxon>Bacillati</taxon>
        <taxon>Actinomycetota</taxon>
        <taxon>Actinomycetes</taxon>
        <taxon>Micrococcales</taxon>
        <taxon>Intrasporangiaceae</taxon>
        <taxon>Ornithinibacter</taxon>
    </lineage>
</organism>
<dbReference type="Proteomes" id="UP001500390">
    <property type="component" value="Unassembled WGS sequence"/>
</dbReference>
<dbReference type="PANTHER" id="PTHR30204:SF58">
    <property type="entry name" value="HTH-TYPE TRANSCRIPTIONAL REGULATOR YFMP"/>
    <property type="match status" value="1"/>
</dbReference>
<dbReference type="CDD" id="cd04776">
    <property type="entry name" value="HTH_GnyR"/>
    <property type="match status" value="1"/>
</dbReference>
<protein>
    <submittedName>
        <fullName evidence="7">MerR family DNA-binding transcriptional regulator</fullName>
    </submittedName>
</protein>
<evidence type="ECO:0000256" key="1">
    <source>
        <dbReference type="ARBA" id="ARBA00023015"/>
    </source>
</evidence>
<evidence type="ECO:0000256" key="3">
    <source>
        <dbReference type="ARBA" id="ARBA00023163"/>
    </source>
</evidence>
<feature type="domain" description="HTH merR-type" evidence="6">
    <location>
        <begin position="22"/>
        <end position="89"/>
    </location>
</feature>
<dbReference type="Gene3D" id="1.10.1660.10">
    <property type="match status" value="1"/>
</dbReference>
<feature type="compositionally biased region" description="Basic residues" evidence="5">
    <location>
        <begin position="1"/>
        <end position="11"/>
    </location>
</feature>
<dbReference type="SUPFAM" id="SSF46955">
    <property type="entry name" value="Putative DNA-binding domain"/>
    <property type="match status" value="1"/>
</dbReference>
<dbReference type="PANTHER" id="PTHR30204">
    <property type="entry name" value="REDOX-CYCLING DRUG-SENSING TRANSCRIPTIONAL ACTIVATOR SOXR"/>
    <property type="match status" value="1"/>
</dbReference>
<dbReference type="GO" id="GO:0003677">
    <property type="term" value="F:DNA binding"/>
    <property type="evidence" value="ECO:0007669"/>
    <property type="project" value="UniProtKB-KW"/>
</dbReference>
<reference evidence="8" key="1">
    <citation type="journal article" date="2019" name="Int. J. Syst. Evol. Microbiol.">
        <title>The Global Catalogue of Microorganisms (GCM) 10K type strain sequencing project: providing services to taxonomists for standard genome sequencing and annotation.</title>
        <authorList>
            <consortium name="The Broad Institute Genomics Platform"/>
            <consortium name="The Broad Institute Genome Sequencing Center for Infectious Disease"/>
            <person name="Wu L."/>
            <person name="Ma J."/>
        </authorList>
    </citation>
    <scope>NUCLEOTIDE SEQUENCE [LARGE SCALE GENOMIC DNA]</scope>
    <source>
        <strain evidence="8">JCM 17738</strain>
    </source>
</reference>
<dbReference type="InterPro" id="IPR047057">
    <property type="entry name" value="MerR_fam"/>
</dbReference>
<evidence type="ECO:0000313" key="7">
    <source>
        <dbReference type="EMBL" id="GAA4397975.1"/>
    </source>
</evidence>
<dbReference type="PROSITE" id="PS50937">
    <property type="entry name" value="HTH_MERR_2"/>
    <property type="match status" value="1"/>
</dbReference>
<dbReference type="Pfam" id="PF09278">
    <property type="entry name" value="MerR-DNA-bind"/>
    <property type="match status" value="1"/>
</dbReference>
<keyword evidence="3" id="KW-0804">Transcription</keyword>
<dbReference type="SMART" id="SM00422">
    <property type="entry name" value="HTH_MERR"/>
    <property type="match status" value="1"/>
</dbReference>
<evidence type="ECO:0000256" key="5">
    <source>
        <dbReference type="SAM" id="MobiDB-lite"/>
    </source>
</evidence>
<dbReference type="InterPro" id="IPR015358">
    <property type="entry name" value="Tscrpt_reg_MerR_DNA-bd"/>
</dbReference>
<keyword evidence="4" id="KW-0175">Coiled coil</keyword>
<feature type="region of interest" description="Disordered" evidence="5">
    <location>
        <begin position="1"/>
        <end position="20"/>
    </location>
</feature>
<dbReference type="InterPro" id="IPR009061">
    <property type="entry name" value="DNA-bd_dom_put_sf"/>
</dbReference>
<keyword evidence="8" id="KW-1185">Reference proteome</keyword>
<dbReference type="Pfam" id="PF00376">
    <property type="entry name" value="MerR"/>
    <property type="match status" value="1"/>
</dbReference>
<dbReference type="EMBL" id="BAABFX010000029">
    <property type="protein sequence ID" value="GAA4397975.1"/>
    <property type="molecule type" value="Genomic_DNA"/>
</dbReference>
<evidence type="ECO:0000256" key="2">
    <source>
        <dbReference type="ARBA" id="ARBA00023125"/>
    </source>
</evidence>
<keyword evidence="2 7" id="KW-0238">DNA-binding</keyword>
<proteinExistence type="predicted"/>
<name>A0ABP8JYQ7_9MICO</name>
<dbReference type="InterPro" id="IPR000551">
    <property type="entry name" value="MerR-type_HTH_dom"/>
</dbReference>
<evidence type="ECO:0000256" key="4">
    <source>
        <dbReference type="SAM" id="Coils"/>
    </source>
</evidence>
<accession>A0ABP8JYQ7</accession>
<gene>
    <name evidence="7" type="ORF">GCM10023153_22430</name>
</gene>
<sequence>MRSPAARRARSGHAGPAERDRTWSIAQVAEEFGVTHRTVRHYEELGLISPERRGTARVYHRRDRTRLGLILRGRRLGFPLEEIRTIIDLYDAPRGRRSQLEYVLAQIGERRTDLEQRRRDLESTLAELADFERRCREDLEGLDEPGSVR</sequence>
<feature type="coiled-coil region" evidence="4">
    <location>
        <begin position="104"/>
        <end position="134"/>
    </location>
</feature>
<evidence type="ECO:0000259" key="6">
    <source>
        <dbReference type="PROSITE" id="PS50937"/>
    </source>
</evidence>
<keyword evidence="1" id="KW-0805">Transcription regulation</keyword>